<feature type="signal peptide" evidence="1">
    <location>
        <begin position="1"/>
        <end position="29"/>
    </location>
</feature>
<sequence>MIKKIKSIVALLAIVAMVSSCSLTLPVNATSNPIGDKVGTAKATGFLGILFFDADASISTAAKNGGITQISTVDIKHTSILNILVTYETIVTGK</sequence>
<dbReference type="Proteomes" id="UP000293952">
    <property type="component" value="Unassembled WGS sequence"/>
</dbReference>
<gene>
    <name evidence="2" type="ORF">ERX46_06155</name>
</gene>
<feature type="chain" id="PRO_5020735935" description="TRL-like protein family" evidence="1">
    <location>
        <begin position="30"/>
        <end position="94"/>
    </location>
</feature>
<keyword evidence="3" id="KW-1185">Reference proteome</keyword>
<organism evidence="2 3">
    <name type="scientific">Brumimicrobium glaciale</name>
    <dbReference type="NCBI Taxonomy" id="200475"/>
    <lineage>
        <taxon>Bacteria</taxon>
        <taxon>Pseudomonadati</taxon>
        <taxon>Bacteroidota</taxon>
        <taxon>Flavobacteriia</taxon>
        <taxon>Flavobacteriales</taxon>
        <taxon>Crocinitomicaceae</taxon>
        <taxon>Brumimicrobium</taxon>
    </lineage>
</organism>
<protein>
    <recommendedName>
        <fullName evidence="4">TRL-like protein family</fullName>
    </recommendedName>
</protein>
<dbReference type="PROSITE" id="PS51257">
    <property type="entry name" value="PROKAR_LIPOPROTEIN"/>
    <property type="match status" value="1"/>
</dbReference>
<evidence type="ECO:0000313" key="2">
    <source>
        <dbReference type="EMBL" id="RYM34953.1"/>
    </source>
</evidence>
<dbReference type="Pfam" id="PF13146">
    <property type="entry name" value="TRL"/>
    <property type="match status" value="1"/>
</dbReference>
<accession>A0A4Q4KND6</accession>
<evidence type="ECO:0008006" key="4">
    <source>
        <dbReference type="Google" id="ProtNLM"/>
    </source>
</evidence>
<dbReference type="InterPro" id="IPR025113">
    <property type="entry name" value="TRL-like"/>
</dbReference>
<dbReference type="RefSeq" id="WP_130092961.1">
    <property type="nucleotide sequence ID" value="NZ_SETE01000002.1"/>
</dbReference>
<evidence type="ECO:0000256" key="1">
    <source>
        <dbReference type="SAM" id="SignalP"/>
    </source>
</evidence>
<dbReference type="OrthoDB" id="5801454at2"/>
<keyword evidence="1" id="KW-0732">Signal</keyword>
<proteinExistence type="predicted"/>
<name>A0A4Q4KND6_9FLAO</name>
<comment type="caution">
    <text evidence="2">The sequence shown here is derived from an EMBL/GenBank/DDBJ whole genome shotgun (WGS) entry which is preliminary data.</text>
</comment>
<evidence type="ECO:0000313" key="3">
    <source>
        <dbReference type="Proteomes" id="UP000293952"/>
    </source>
</evidence>
<reference evidence="2 3" key="1">
    <citation type="submission" date="2019-02" db="EMBL/GenBank/DDBJ databases">
        <title>Genome sequence of the sea-ice species Brumimicrobium glaciale.</title>
        <authorList>
            <person name="Bowman J.P."/>
        </authorList>
    </citation>
    <scope>NUCLEOTIDE SEQUENCE [LARGE SCALE GENOMIC DNA]</scope>
    <source>
        <strain evidence="2 3">IC156</strain>
    </source>
</reference>
<dbReference type="AlphaFoldDB" id="A0A4Q4KND6"/>
<dbReference type="EMBL" id="SETE01000002">
    <property type="protein sequence ID" value="RYM34953.1"/>
    <property type="molecule type" value="Genomic_DNA"/>
</dbReference>